<reference evidence="1" key="1">
    <citation type="submission" date="2023-07" db="EMBL/GenBank/DDBJ databases">
        <authorList>
            <person name="Xia Y."/>
        </authorList>
    </citation>
    <scope>NUCLEOTIDE SEQUENCE</scope>
    <source>
        <strain evidence="1">F</strain>
    </source>
</reference>
<dbReference type="EMBL" id="OR343188">
    <property type="protein sequence ID" value="WNL49615.1"/>
    <property type="molecule type" value="Genomic_DNA"/>
</dbReference>
<name>A0AA96ELH8_9VIRU</name>
<gene>
    <name evidence="1" type="ORF">MarFTMF_099</name>
</gene>
<sequence>MGDAFQRNYEAELAWNNSHMPGRVILSDKTESTAVPQIQCPPRFFPGKGTNFPYNIYEKDWVRGPPYFQRDIVDRSNWNYDFLVTRYVSEKDGKSYTVEHVPNTNVPGKFGWNTWNNRIGEKGIPIQGSYGCRSGDCGGSFLNPYTPSWYIPNCSP</sequence>
<protein>
    <submittedName>
        <fullName evidence="1">Uncharacterized protein</fullName>
    </submittedName>
</protein>
<organism evidence="1">
    <name type="scientific">Marseillevirus sp</name>
    <dbReference type="NCBI Taxonomy" id="2809551"/>
    <lineage>
        <taxon>Viruses</taxon>
        <taxon>Varidnaviria</taxon>
        <taxon>Bamfordvirae</taxon>
        <taxon>Nucleocytoviricota</taxon>
        <taxon>Megaviricetes</taxon>
        <taxon>Pimascovirales</taxon>
        <taxon>Pimascovirales incertae sedis</taxon>
        <taxon>Marseilleviridae</taxon>
        <taxon>Marseillevirus</taxon>
    </lineage>
</organism>
<evidence type="ECO:0000313" key="1">
    <source>
        <dbReference type="EMBL" id="WNL49615.1"/>
    </source>
</evidence>
<accession>A0AA96ELH8</accession>
<proteinExistence type="predicted"/>